<dbReference type="PROSITE" id="PS01050">
    <property type="entry name" value="YJEF_C_2"/>
    <property type="match status" value="1"/>
</dbReference>
<dbReference type="NCBIfam" id="TIGR00197">
    <property type="entry name" value="yjeF_nterm"/>
    <property type="match status" value="1"/>
</dbReference>
<feature type="binding site" evidence="17">
    <location>
        <position position="262"/>
    </location>
    <ligand>
        <name>(6S)-NADPHX</name>
        <dbReference type="ChEBI" id="CHEBI:64076"/>
    </ligand>
</feature>
<dbReference type="PANTHER" id="PTHR12592">
    <property type="entry name" value="ATP-DEPENDENT (S)-NAD(P)H-HYDRATE DEHYDRATASE FAMILY MEMBER"/>
    <property type="match status" value="1"/>
</dbReference>
<dbReference type="SUPFAM" id="SSF64153">
    <property type="entry name" value="YjeF N-terminal domain-like"/>
    <property type="match status" value="1"/>
</dbReference>
<dbReference type="PROSITE" id="PS51385">
    <property type="entry name" value="YJEF_N"/>
    <property type="match status" value="1"/>
</dbReference>
<comment type="subunit">
    <text evidence="17">Homotetramer.</text>
</comment>
<dbReference type="EMBL" id="BAABFA010000005">
    <property type="protein sequence ID" value="GAA4461481.1"/>
    <property type="molecule type" value="Genomic_DNA"/>
</dbReference>
<feature type="binding site" evidence="18">
    <location>
        <position position="159"/>
    </location>
    <ligand>
        <name>(6S)-NADPHX</name>
        <dbReference type="ChEBI" id="CHEBI:64076"/>
    </ligand>
</feature>
<comment type="catalytic activity">
    <reaction evidence="16 17 19">
        <text>(6S)-NADPHX + ADP = AMP + phosphate + NADPH + H(+)</text>
        <dbReference type="Rhea" id="RHEA:32235"/>
        <dbReference type="ChEBI" id="CHEBI:15378"/>
        <dbReference type="ChEBI" id="CHEBI:43474"/>
        <dbReference type="ChEBI" id="CHEBI:57783"/>
        <dbReference type="ChEBI" id="CHEBI:64076"/>
        <dbReference type="ChEBI" id="CHEBI:456215"/>
        <dbReference type="ChEBI" id="CHEBI:456216"/>
        <dbReference type="EC" id="4.2.1.136"/>
    </reaction>
</comment>
<comment type="similarity">
    <text evidence="17">Belongs to the NnrD/CARKD family.</text>
</comment>
<feature type="domain" description="YjeF N-terminal" evidence="21">
    <location>
        <begin position="9"/>
        <end position="217"/>
    </location>
</feature>
<feature type="binding site" evidence="18">
    <location>
        <begin position="57"/>
        <end position="61"/>
    </location>
    <ligand>
        <name>(6S)-NADPHX</name>
        <dbReference type="ChEBI" id="CHEBI:64076"/>
    </ligand>
</feature>
<dbReference type="InterPro" id="IPR029056">
    <property type="entry name" value="Ribokinase-like"/>
</dbReference>
<organism evidence="22 23">
    <name type="scientific">Nemorincola caseinilytica</name>
    <dbReference type="NCBI Taxonomy" id="2054315"/>
    <lineage>
        <taxon>Bacteria</taxon>
        <taxon>Pseudomonadati</taxon>
        <taxon>Bacteroidota</taxon>
        <taxon>Chitinophagia</taxon>
        <taxon>Chitinophagales</taxon>
        <taxon>Chitinophagaceae</taxon>
        <taxon>Nemorincola</taxon>
    </lineage>
</organism>
<keyword evidence="11 18" id="KW-0413">Isomerase</keyword>
<dbReference type="EC" id="4.2.1.136" evidence="19"/>
<feature type="binding site" evidence="17">
    <location>
        <begin position="409"/>
        <end position="413"/>
    </location>
    <ligand>
        <name>AMP</name>
        <dbReference type="ChEBI" id="CHEBI:456215"/>
    </ligand>
</feature>
<evidence type="ECO:0000256" key="14">
    <source>
        <dbReference type="ARBA" id="ARBA00025153"/>
    </source>
</evidence>
<keyword evidence="12 17" id="KW-0456">Lyase</keyword>
<comment type="catalytic activity">
    <reaction evidence="1 18 19">
        <text>(6R)-NADHX = (6S)-NADHX</text>
        <dbReference type="Rhea" id="RHEA:32215"/>
        <dbReference type="ChEBI" id="CHEBI:64074"/>
        <dbReference type="ChEBI" id="CHEBI:64075"/>
        <dbReference type="EC" id="5.1.99.6"/>
    </reaction>
</comment>
<keyword evidence="8 17" id="KW-0521">NADP</keyword>
<comment type="function">
    <text evidence="17">Catalyzes the dehydration of the S-form of NAD(P)HX at the expense of ADP, which is converted to AMP. Together with NAD(P)HX epimerase, which catalyzes the epimerization of the S- and R-forms, the enzyme allows the repair of both epimers of NAD(P)HX, a damaged form of NAD(P)H that is a result of enzymatic or heat-dependent hydration.</text>
</comment>
<dbReference type="RefSeq" id="WP_345078394.1">
    <property type="nucleotide sequence ID" value="NZ_BAABFA010000005.1"/>
</dbReference>
<keyword evidence="10 17" id="KW-0520">NAD</keyword>
<dbReference type="Proteomes" id="UP001500067">
    <property type="component" value="Unassembled WGS sequence"/>
</dbReference>
<evidence type="ECO:0000256" key="3">
    <source>
        <dbReference type="ARBA" id="ARBA00006001"/>
    </source>
</evidence>
<evidence type="ECO:0000256" key="18">
    <source>
        <dbReference type="HAMAP-Rule" id="MF_01966"/>
    </source>
</evidence>
<comment type="similarity">
    <text evidence="3 19">In the N-terminal section; belongs to the NnrE/AIBP family.</text>
</comment>
<feature type="binding site" evidence="18">
    <location>
        <position position="58"/>
    </location>
    <ligand>
        <name>K(+)</name>
        <dbReference type="ChEBI" id="CHEBI:29103"/>
    </ligand>
</feature>
<evidence type="ECO:0000256" key="16">
    <source>
        <dbReference type="ARBA" id="ARBA00049209"/>
    </source>
</evidence>
<protein>
    <recommendedName>
        <fullName evidence="19">Bifunctional NAD(P)H-hydrate repair enzyme</fullName>
    </recommendedName>
    <alternativeName>
        <fullName evidence="19">Nicotinamide nucleotide repair protein</fullName>
    </alternativeName>
    <domain>
        <recommendedName>
            <fullName evidence="19">ADP-dependent (S)-NAD(P)H-hydrate dehydratase</fullName>
            <ecNumber evidence="19">4.2.1.136</ecNumber>
        </recommendedName>
        <alternativeName>
            <fullName evidence="19">ADP-dependent NAD(P)HX dehydratase</fullName>
        </alternativeName>
    </domain>
    <domain>
        <recommendedName>
            <fullName evidence="19">NAD(P)H-hydrate epimerase</fullName>
            <ecNumber evidence="19">5.1.99.6</ecNumber>
        </recommendedName>
    </domain>
</protein>
<feature type="binding site" evidence="18">
    <location>
        <position position="126"/>
    </location>
    <ligand>
        <name>K(+)</name>
        <dbReference type="ChEBI" id="CHEBI:29103"/>
    </ligand>
</feature>
<feature type="binding site" evidence="18">
    <location>
        <begin position="130"/>
        <end position="136"/>
    </location>
    <ligand>
        <name>(6S)-NADPHX</name>
        <dbReference type="ChEBI" id="CHEBI:64076"/>
    </ligand>
</feature>
<feature type="domain" description="YjeF C-terminal" evidence="20">
    <location>
        <begin position="227"/>
        <end position="498"/>
    </location>
</feature>
<dbReference type="InterPro" id="IPR017953">
    <property type="entry name" value="Carbohydrate_kinase_pred_CS"/>
</dbReference>
<comment type="similarity">
    <text evidence="4 19">In the C-terminal section; belongs to the NnrD/CARKD family.</text>
</comment>
<comment type="catalytic activity">
    <reaction evidence="2 18 19">
        <text>(6R)-NADPHX = (6S)-NADPHX</text>
        <dbReference type="Rhea" id="RHEA:32227"/>
        <dbReference type="ChEBI" id="CHEBI:64076"/>
        <dbReference type="ChEBI" id="CHEBI:64077"/>
        <dbReference type="EC" id="5.1.99.6"/>
    </reaction>
</comment>
<feature type="binding site" evidence="17">
    <location>
        <position position="323"/>
    </location>
    <ligand>
        <name>(6S)-NADPHX</name>
        <dbReference type="ChEBI" id="CHEBI:64076"/>
    </ligand>
</feature>
<feature type="binding site" evidence="18">
    <location>
        <position position="162"/>
    </location>
    <ligand>
        <name>K(+)</name>
        <dbReference type="ChEBI" id="CHEBI:29103"/>
    </ligand>
</feature>
<evidence type="ECO:0000256" key="10">
    <source>
        <dbReference type="ARBA" id="ARBA00023027"/>
    </source>
</evidence>
<dbReference type="SUPFAM" id="SSF53613">
    <property type="entry name" value="Ribokinase-like"/>
    <property type="match status" value="1"/>
</dbReference>
<dbReference type="Gene3D" id="3.40.50.10260">
    <property type="entry name" value="YjeF N-terminal domain"/>
    <property type="match status" value="1"/>
</dbReference>
<evidence type="ECO:0000313" key="23">
    <source>
        <dbReference type="Proteomes" id="UP001500067"/>
    </source>
</evidence>
<dbReference type="HAMAP" id="MF_01965">
    <property type="entry name" value="NADHX_dehydratase"/>
    <property type="match status" value="1"/>
</dbReference>
<keyword evidence="6 17" id="KW-0547">Nucleotide-binding</keyword>
<name>A0ABP8N534_9BACT</name>
<comment type="similarity">
    <text evidence="18">Belongs to the NnrE/AIBP family.</text>
</comment>
<comment type="function">
    <text evidence="14 19">Bifunctional enzyme that catalyzes the epimerization of the S- and R-forms of NAD(P)HX and the dehydration of the S-form of NAD(P)HX at the expense of ADP, which is converted to AMP. This allows the repair of both epimers of NAD(P)HX, a damaged form of NAD(P)H that is a result of enzymatic or heat-dependent hydration.</text>
</comment>
<dbReference type="Pfam" id="PF03853">
    <property type="entry name" value="YjeF_N"/>
    <property type="match status" value="1"/>
</dbReference>
<comment type="function">
    <text evidence="18">Catalyzes the epimerization of the S- and R-forms of NAD(P)HX, a damaged form of NAD(P)H that is a result of enzymatic or heat-dependent hydration. This is a prerequisite for the S-specific NAD(P)H-hydrate dehydratase to allow the repair of both epimers of NAD(P)HX.</text>
</comment>
<evidence type="ECO:0000256" key="19">
    <source>
        <dbReference type="PIRNR" id="PIRNR017184"/>
    </source>
</evidence>
<sequence length="503" mass="53336">MKIFSAAQIRACDAYTIKAASITSQDLMERAAMACVTWIQDHMPKDSLFLVLCGQGNNGGDGLAIARLLHRSGYGVRAFVLRMSEGMSDDANANLQRLQAIDNELVGYVGPGTFISDIPRNIVIIDAILGTGVNRALGGWPEQFVQHVNDLPNRKIAIDMPSGLQADAVPGIGDTVLRANDTLSFQFYKRSFLHAEAGPYTGRIHVLDIGLDANFIRSTHTLFHATEQDDVAGIYRPRQAFGHKGTYGSVLLVGGSYGKIGAMVLATKAALRAGAGTATALVPSCGYPVMQTAVPEAMCMISGIDVLNNIEYNDRYTVGIGPGMGTAAETTAALTAYLAACRRPAVLDADALNILAAQPELLSQLPKGSVITPHPKEFARLFGENTNSMVQVDNARMQAMRYNINIVLKGRYTAVINTDGECRYNTTGNAGMATAGSGDVLTGIITGLMAQGYEPYHAALLGVYLHGAAGDAAAATRSEESMIAGDIVEGLGIAYKNLATEIL</sequence>
<evidence type="ECO:0000256" key="7">
    <source>
        <dbReference type="ARBA" id="ARBA00022840"/>
    </source>
</evidence>
<evidence type="ECO:0000256" key="8">
    <source>
        <dbReference type="ARBA" id="ARBA00022857"/>
    </source>
</evidence>
<dbReference type="InterPro" id="IPR030677">
    <property type="entry name" value="Nnr"/>
</dbReference>
<evidence type="ECO:0000256" key="12">
    <source>
        <dbReference type="ARBA" id="ARBA00023239"/>
    </source>
</evidence>
<keyword evidence="13" id="KW-0511">Multifunctional enzyme</keyword>
<comment type="cofactor">
    <cofactor evidence="17">
        <name>Mg(2+)</name>
        <dbReference type="ChEBI" id="CHEBI:18420"/>
    </cofactor>
</comment>
<dbReference type="PROSITE" id="PS51383">
    <property type="entry name" value="YJEF_C_3"/>
    <property type="match status" value="1"/>
</dbReference>
<proteinExistence type="inferred from homology"/>
<comment type="caution">
    <text evidence="18">Lacks conserved residue(s) required for the propagation of feature annotation.</text>
</comment>
<evidence type="ECO:0000313" key="22">
    <source>
        <dbReference type="EMBL" id="GAA4461481.1"/>
    </source>
</evidence>
<keyword evidence="5 18" id="KW-0479">Metal-binding</keyword>
<keyword evidence="9 18" id="KW-0630">Potassium</keyword>
<evidence type="ECO:0000256" key="6">
    <source>
        <dbReference type="ARBA" id="ARBA00022741"/>
    </source>
</evidence>
<evidence type="ECO:0000256" key="4">
    <source>
        <dbReference type="ARBA" id="ARBA00009524"/>
    </source>
</evidence>
<dbReference type="HAMAP" id="MF_01966">
    <property type="entry name" value="NADHX_epimerase"/>
    <property type="match status" value="1"/>
</dbReference>
<feature type="binding site" evidence="17">
    <location>
        <position position="439"/>
    </location>
    <ligand>
        <name>(6S)-NADPHX</name>
        <dbReference type="ChEBI" id="CHEBI:64076"/>
    </ligand>
</feature>
<dbReference type="PANTHER" id="PTHR12592:SF0">
    <property type="entry name" value="ATP-DEPENDENT (S)-NAD(P)H-HYDRATE DEHYDRATASE"/>
    <property type="match status" value="1"/>
</dbReference>
<dbReference type="Pfam" id="PF01256">
    <property type="entry name" value="Carb_kinase"/>
    <property type="match status" value="1"/>
</dbReference>
<accession>A0ABP8N534</accession>
<dbReference type="InterPro" id="IPR000631">
    <property type="entry name" value="CARKD"/>
</dbReference>
<gene>
    <name evidence="17" type="primary">nnrD</name>
    <name evidence="18" type="synonym">nnrE</name>
    <name evidence="22" type="ORF">GCM10023093_06220</name>
</gene>
<reference evidence="23" key="1">
    <citation type="journal article" date="2019" name="Int. J. Syst. Evol. Microbiol.">
        <title>The Global Catalogue of Microorganisms (GCM) 10K type strain sequencing project: providing services to taxonomists for standard genome sequencing and annotation.</title>
        <authorList>
            <consortium name="The Broad Institute Genomics Platform"/>
            <consortium name="The Broad Institute Genome Sequencing Center for Infectious Disease"/>
            <person name="Wu L."/>
            <person name="Ma J."/>
        </authorList>
    </citation>
    <scope>NUCLEOTIDE SEQUENCE [LARGE SCALE GENOMIC DNA]</scope>
    <source>
        <strain evidence="23">JCM 32105</strain>
    </source>
</reference>
<dbReference type="NCBIfam" id="TIGR00196">
    <property type="entry name" value="yjeF_cterm"/>
    <property type="match status" value="1"/>
</dbReference>
<comment type="caution">
    <text evidence="22">The sequence shown here is derived from an EMBL/GenBank/DDBJ whole genome shotgun (WGS) entry which is preliminary data.</text>
</comment>
<evidence type="ECO:0000256" key="17">
    <source>
        <dbReference type="HAMAP-Rule" id="MF_01965"/>
    </source>
</evidence>
<keyword evidence="7 17" id="KW-0067">ATP-binding</keyword>
<dbReference type="PIRSF" id="PIRSF017184">
    <property type="entry name" value="Nnr"/>
    <property type="match status" value="1"/>
</dbReference>
<dbReference type="EC" id="5.1.99.6" evidence="19"/>
<evidence type="ECO:0000256" key="2">
    <source>
        <dbReference type="ARBA" id="ARBA00000909"/>
    </source>
</evidence>
<evidence type="ECO:0000256" key="1">
    <source>
        <dbReference type="ARBA" id="ARBA00000013"/>
    </source>
</evidence>
<dbReference type="CDD" id="cd01171">
    <property type="entry name" value="YXKO-related"/>
    <property type="match status" value="1"/>
</dbReference>
<feature type="binding site" evidence="17">
    <location>
        <position position="438"/>
    </location>
    <ligand>
        <name>AMP</name>
        <dbReference type="ChEBI" id="CHEBI:456215"/>
    </ligand>
</feature>
<dbReference type="Gene3D" id="3.40.1190.20">
    <property type="match status" value="1"/>
</dbReference>
<comment type="catalytic activity">
    <reaction evidence="15 17 19">
        <text>(6S)-NADHX + ADP = AMP + phosphate + NADH + H(+)</text>
        <dbReference type="Rhea" id="RHEA:32223"/>
        <dbReference type="ChEBI" id="CHEBI:15378"/>
        <dbReference type="ChEBI" id="CHEBI:43474"/>
        <dbReference type="ChEBI" id="CHEBI:57945"/>
        <dbReference type="ChEBI" id="CHEBI:64074"/>
        <dbReference type="ChEBI" id="CHEBI:456215"/>
        <dbReference type="ChEBI" id="CHEBI:456216"/>
        <dbReference type="EC" id="4.2.1.136"/>
    </reaction>
</comment>
<evidence type="ECO:0000256" key="13">
    <source>
        <dbReference type="ARBA" id="ARBA00023268"/>
    </source>
</evidence>
<evidence type="ECO:0000256" key="5">
    <source>
        <dbReference type="ARBA" id="ARBA00022723"/>
    </source>
</evidence>
<evidence type="ECO:0000256" key="11">
    <source>
        <dbReference type="ARBA" id="ARBA00023235"/>
    </source>
</evidence>
<evidence type="ECO:0000256" key="9">
    <source>
        <dbReference type="ARBA" id="ARBA00022958"/>
    </source>
</evidence>
<keyword evidence="23" id="KW-1185">Reference proteome</keyword>
<dbReference type="InterPro" id="IPR036652">
    <property type="entry name" value="YjeF_N_dom_sf"/>
</dbReference>
<comment type="cofactor">
    <cofactor evidence="18 19">
        <name>K(+)</name>
        <dbReference type="ChEBI" id="CHEBI:29103"/>
    </cofactor>
    <text evidence="18 19">Binds 1 potassium ion per subunit.</text>
</comment>
<evidence type="ECO:0000259" key="20">
    <source>
        <dbReference type="PROSITE" id="PS51383"/>
    </source>
</evidence>
<feature type="binding site" evidence="17">
    <location>
        <position position="374"/>
    </location>
    <ligand>
        <name>(6S)-NADPHX</name>
        <dbReference type="ChEBI" id="CHEBI:64076"/>
    </ligand>
</feature>
<evidence type="ECO:0000259" key="21">
    <source>
        <dbReference type="PROSITE" id="PS51385"/>
    </source>
</evidence>
<evidence type="ECO:0000256" key="15">
    <source>
        <dbReference type="ARBA" id="ARBA00048238"/>
    </source>
</evidence>
<dbReference type="InterPro" id="IPR004443">
    <property type="entry name" value="YjeF_N_dom"/>
</dbReference>